<dbReference type="InterPro" id="IPR007076">
    <property type="entry name" value="TfoX_N"/>
</dbReference>
<dbReference type="EMBL" id="CP022957">
    <property type="protein sequence ID" value="ASV29319.1"/>
    <property type="molecule type" value="Genomic_DNA"/>
</dbReference>
<evidence type="ECO:0000313" key="2">
    <source>
        <dbReference type="Proteomes" id="UP000215244"/>
    </source>
</evidence>
<keyword evidence="1" id="KW-0808">Transferase</keyword>
<dbReference type="Proteomes" id="UP000215244">
    <property type="component" value="Chromosome"/>
</dbReference>
<dbReference type="SUPFAM" id="SSF159894">
    <property type="entry name" value="YgaC/TfoX-N like"/>
    <property type="match status" value="1"/>
</dbReference>
<organism evidence="1 2">
    <name type="scientific">Maribacter cobaltidurans</name>
    <dbReference type="NCBI Taxonomy" id="1178778"/>
    <lineage>
        <taxon>Bacteria</taxon>
        <taxon>Pseudomonadati</taxon>
        <taxon>Bacteroidota</taxon>
        <taxon>Flavobacteriia</taxon>
        <taxon>Flavobacteriales</taxon>
        <taxon>Flavobacteriaceae</taxon>
        <taxon>Maribacter</taxon>
    </lineage>
</organism>
<dbReference type="RefSeq" id="WP_094995952.1">
    <property type="nucleotide sequence ID" value="NZ_BMJL01000001.1"/>
</dbReference>
<dbReference type="OrthoDB" id="214902at2"/>
<keyword evidence="1" id="KW-0489">Methyltransferase</keyword>
<dbReference type="Gene3D" id="3.30.1460.30">
    <property type="entry name" value="YgaC/TfoX-N like chaperone"/>
    <property type="match status" value="1"/>
</dbReference>
<gene>
    <name evidence="1" type="ORF">CJ263_03270</name>
</gene>
<proteinExistence type="predicted"/>
<dbReference type="GO" id="GO:0032259">
    <property type="term" value="P:methylation"/>
    <property type="evidence" value="ECO:0007669"/>
    <property type="project" value="UniProtKB-KW"/>
</dbReference>
<protein>
    <submittedName>
        <fullName evidence="1">RNA methyltransferase</fullName>
    </submittedName>
</protein>
<dbReference type="Pfam" id="PF04993">
    <property type="entry name" value="TfoX_N"/>
    <property type="match status" value="1"/>
</dbReference>
<keyword evidence="2" id="KW-1185">Reference proteome</keyword>
<accession>A0A223V3A1</accession>
<dbReference type="GO" id="GO:0008168">
    <property type="term" value="F:methyltransferase activity"/>
    <property type="evidence" value="ECO:0007669"/>
    <property type="project" value="UniProtKB-KW"/>
</dbReference>
<dbReference type="KEGG" id="marb:CJ263_03270"/>
<sequence length="113" mass="13244">MAYSEYVVDRVRYRLKGAGVLEEKKMMGGYLFMVNGKMCIGVDMDKSTQQDRLMVRVGKLNYEELLEKEGSRKMDFTGRPMRGFLFIYPEGFDAEEDLDFWVEKALEFNKLLT</sequence>
<dbReference type="AlphaFoldDB" id="A0A223V3A1"/>
<reference evidence="1 2" key="1">
    <citation type="submission" date="2017-08" db="EMBL/GenBank/DDBJ databases">
        <title>The complete genome sequence of Maribacter sp. B1, isolated from deep-sea sediment.</title>
        <authorList>
            <person name="Wu Y.-H."/>
            <person name="Cheng H."/>
            <person name="Xu X.-W."/>
        </authorList>
    </citation>
    <scope>NUCLEOTIDE SEQUENCE [LARGE SCALE GENOMIC DNA]</scope>
    <source>
        <strain evidence="1 2">B1</strain>
    </source>
</reference>
<name>A0A223V3A1_9FLAO</name>
<evidence type="ECO:0000313" key="1">
    <source>
        <dbReference type="EMBL" id="ASV29319.1"/>
    </source>
</evidence>